<dbReference type="EMBL" id="BTRK01000005">
    <property type="protein sequence ID" value="GMR54892.1"/>
    <property type="molecule type" value="Genomic_DNA"/>
</dbReference>
<comment type="caution">
    <text evidence="1">The sequence shown here is derived from an EMBL/GenBank/DDBJ whole genome shotgun (WGS) entry which is preliminary data.</text>
</comment>
<organism evidence="1 2">
    <name type="scientific">Pristionchus mayeri</name>
    <dbReference type="NCBI Taxonomy" id="1317129"/>
    <lineage>
        <taxon>Eukaryota</taxon>
        <taxon>Metazoa</taxon>
        <taxon>Ecdysozoa</taxon>
        <taxon>Nematoda</taxon>
        <taxon>Chromadorea</taxon>
        <taxon>Rhabditida</taxon>
        <taxon>Rhabditina</taxon>
        <taxon>Diplogasteromorpha</taxon>
        <taxon>Diplogasteroidea</taxon>
        <taxon>Neodiplogasteridae</taxon>
        <taxon>Pristionchus</taxon>
    </lineage>
</organism>
<keyword evidence="2" id="KW-1185">Reference proteome</keyword>
<evidence type="ECO:0000313" key="1">
    <source>
        <dbReference type="EMBL" id="GMR54892.1"/>
    </source>
</evidence>
<accession>A0AAN5D372</accession>
<dbReference type="Proteomes" id="UP001328107">
    <property type="component" value="Unassembled WGS sequence"/>
</dbReference>
<reference evidence="2" key="1">
    <citation type="submission" date="2022-10" db="EMBL/GenBank/DDBJ databases">
        <title>Genome assembly of Pristionchus species.</title>
        <authorList>
            <person name="Yoshida K."/>
            <person name="Sommer R.J."/>
        </authorList>
    </citation>
    <scope>NUCLEOTIDE SEQUENCE [LARGE SCALE GENOMIC DNA]</scope>
    <source>
        <strain evidence="2">RS5460</strain>
    </source>
</reference>
<sequence>MSKAEKWKTQSRELDRRLEADCLSDLLVVSLQLLQYFGRAAVLDLFRHRVELADVLLVRAHQIAQLVCRHLRCGAQLGNRLINDSRIRSDCVTAGVELGDHLS</sequence>
<gene>
    <name evidence="1" type="ORF">PMAYCL1PPCAC_25087</name>
</gene>
<dbReference type="AlphaFoldDB" id="A0AAN5D372"/>
<name>A0AAN5D372_9BILA</name>
<evidence type="ECO:0000313" key="2">
    <source>
        <dbReference type="Proteomes" id="UP001328107"/>
    </source>
</evidence>
<proteinExistence type="predicted"/>
<protein>
    <submittedName>
        <fullName evidence="1">Uncharacterized protein</fullName>
    </submittedName>
</protein>